<keyword evidence="2" id="KW-1185">Reference proteome</keyword>
<dbReference type="EMBL" id="JBHTAJ010000022">
    <property type="protein sequence ID" value="MFC7180695.1"/>
    <property type="molecule type" value="Genomic_DNA"/>
</dbReference>
<organism evidence="1 2">
    <name type="scientific">Kitasatospora paranensis</name>
    <dbReference type="NCBI Taxonomy" id="258053"/>
    <lineage>
        <taxon>Bacteria</taxon>
        <taxon>Bacillati</taxon>
        <taxon>Actinomycetota</taxon>
        <taxon>Actinomycetes</taxon>
        <taxon>Kitasatosporales</taxon>
        <taxon>Streptomycetaceae</taxon>
        <taxon>Kitasatospora</taxon>
    </lineage>
</organism>
<evidence type="ECO:0000313" key="2">
    <source>
        <dbReference type="Proteomes" id="UP001596435"/>
    </source>
</evidence>
<dbReference type="Proteomes" id="UP001596435">
    <property type="component" value="Unassembled WGS sequence"/>
</dbReference>
<sequence>MDFDLEALQLLVPQEAQAAAGCVRTCSPTICPRTCTTTGE</sequence>
<comment type="caution">
    <text evidence="1">The sequence shown here is derived from an EMBL/GenBank/DDBJ whole genome shotgun (WGS) entry which is preliminary data.</text>
</comment>
<dbReference type="NCBIfam" id="NF038157">
    <property type="entry name" value="lanti_ALQxL"/>
    <property type="match status" value="1"/>
</dbReference>
<gene>
    <name evidence="1" type="ORF">ACFQMG_14145</name>
</gene>
<protein>
    <submittedName>
        <fullName evidence="1">ALQxL family class IV lanthipeptide</fullName>
    </submittedName>
</protein>
<reference evidence="2" key="1">
    <citation type="journal article" date="2019" name="Int. J. Syst. Evol. Microbiol.">
        <title>The Global Catalogue of Microorganisms (GCM) 10K type strain sequencing project: providing services to taxonomists for standard genome sequencing and annotation.</title>
        <authorList>
            <consortium name="The Broad Institute Genomics Platform"/>
            <consortium name="The Broad Institute Genome Sequencing Center for Infectious Disease"/>
            <person name="Wu L."/>
            <person name="Ma J."/>
        </authorList>
    </citation>
    <scope>NUCLEOTIDE SEQUENCE [LARGE SCALE GENOMIC DNA]</scope>
    <source>
        <strain evidence="2">CGMCC 1.12859</strain>
    </source>
</reference>
<proteinExistence type="predicted"/>
<accession>A0ABW2FTV2</accession>
<name>A0ABW2FTV2_9ACTN</name>
<evidence type="ECO:0000313" key="1">
    <source>
        <dbReference type="EMBL" id="MFC7180695.1"/>
    </source>
</evidence>
<dbReference type="RefSeq" id="WP_345705285.1">
    <property type="nucleotide sequence ID" value="NZ_BAABKV010000001.1"/>
</dbReference>